<proteinExistence type="predicted"/>
<keyword evidence="3" id="KW-1185">Reference proteome</keyword>
<organism evidence="1 3">
    <name type="scientific">Paramarasmius palmivorus</name>
    <dbReference type="NCBI Taxonomy" id="297713"/>
    <lineage>
        <taxon>Eukaryota</taxon>
        <taxon>Fungi</taxon>
        <taxon>Dikarya</taxon>
        <taxon>Basidiomycota</taxon>
        <taxon>Agaricomycotina</taxon>
        <taxon>Agaricomycetes</taxon>
        <taxon>Agaricomycetidae</taxon>
        <taxon>Agaricales</taxon>
        <taxon>Marasmiineae</taxon>
        <taxon>Marasmiaceae</taxon>
        <taxon>Paramarasmius</taxon>
    </lineage>
</organism>
<reference evidence="1 3" key="1">
    <citation type="submission" date="2024-01" db="EMBL/GenBank/DDBJ databases">
        <title>A draft genome for a cacao thread blight-causing isolate of Paramarasmius palmivorus.</title>
        <authorList>
            <person name="Baruah I.K."/>
            <person name="Bukari Y."/>
            <person name="Amoako-Attah I."/>
            <person name="Meinhardt L.W."/>
            <person name="Bailey B.A."/>
            <person name="Cohen S.P."/>
        </authorList>
    </citation>
    <scope>NUCLEOTIDE SEQUENCE [LARGE SCALE GENOMIC DNA]</scope>
    <source>
        <strain evidence="1 3">GH-12</strain>
    </source>
</reference>
<dbReference type="AlphaFoldDB" id="A0AAW0BUS2"/>
<evidence type="ECO:0000313" key="3">
    <source>
        <dbReference type="Proteomes" id="UP001383192"/>
    </source>
</evidence>
<dbReference type="PANTHER" id="PTHR42076">
    <property type="entry name" value="CYANOVIRIN-N HOMOLOG"/>
    <property type="match status" value="1"/>
</dbReference>
<protein>
    <submittedName>
        <fullName evidence="1">Uncharacterized protein</fullName>
    </submittedName>
</protein>
<name>A0AAW0BUS2_9AGAR</name>
<comment type="caution">
    <text evidence="1">The sequence shown here is derived from an EMBL/GenBank/DDBJ whole genome shotgun (WGS) entry which is preliminary data.</text>
</comment>
<accession>A0AAW0BUS2</accession>
<sequence length="154" mass="16634">MAQYPSYMDTKSKSSFFGKDGKLIKIAEQIPGIGFLVAVWHFCNGNRDQGYRALARCTNSTTVTIGSLLGVTLGGPLGAVLGAGLGTPIGVYLEQLSKDKIKSRRIRDELGNADMRRYLIETGRNMLLSGLAAGLATLFQPGFRFAENDDANEV</sequence>
<dbReference type="EMBL" id="JAYKXP010000072">
    <property type="protein sequence ID" value="KAK7031001.1"/>
    <property type="molecule type" value="Genomic_DNA"/>
</dbReference>
<dbReference type="EMBL" id="JAYKXP010000040">
    <property type="protein sequence ID" value="KAK7039072.1"/>
    <property type="molecule type" value="Genomic_DNA"/>
</dbReference>
<evidence type="ECO:0000313" key="2">
    <source>
        <dbReference type="EMBL" id="KAK7039072.1"/>
    </source>
</evidence>
<dbReference type="Proteomes" id="UP001383192">
    <property type="component" value="Unassembled WGS sequence"/>
</dbReference>
<dbReference type="PANTHER" id="PTHR42076:SF1">
    <property type="entry name" value="CYANOVIRIN-N DOMAIN-CONTAINING PROTEIN"/>
    <property type="match status" value="1"/>
</dbReference>
<evidence type="ECO:0000313" key="1">
    <source>
        <dbReference type="EMBL" id="KAK7031001.1"/>
    </source>
</evidence>
<gene>
    <name evidence="2" type="ORF">VNI00_010235</name>
    <name evidence="1" type="ORF">VNI00_013791</name>
</gene>